<evidence type="ECO:0000313" key="3">
    <source>
        <dbReference type="Proteomes" id="UP000198565"/>
    </source>
</evidence>
<sequence length="132" mass="14954">MVGILLLSLCFIGNAFLQDEGTPKEVVESPFKALIVGDVETFATYMDDDRLASKEKQLESYKDNLRTSSFIDFEIMESNKVSDSFFEVIVEIEYADGAIDQLPAKVKRIDNQWKITYAEYEPGEVEHIAEAT</sequence>
<dbReference type="InterPro" id="IPR024267">
    <property type="entry name" value="DUF4878"/>
</dbReference>
<keyword evidence="3" id="KW-1185">Reference proteome</keyword>
<protein>
    <recommendedName>
        <fullName evidence="1">DUF4878 domain-containing protein</fullName>
    </recommendedName>
</protein>
<feature type="domain" description="DUF4878" evidence="1">
    <location>
        <begin position="21"/>
        <end position="115"/>
    </location>
</feature>
<dbReference type="STRING" id="334253.SAMN04487943_106212"/>
<dbReference type="Proteomes" id="UP000198565">
    <property type="component" value="Unassembled WGS sequence"/>
</dbReference>
<dbReference type="OrthoDB" id="9955331at2"/>
<gene>
    <name evidence="2" type="ORF">SAMN04487943_106212</name>
</gene>
<accession>A0A1I4MEV1</accession>
<proteinExistence type="predicted"/>
<dbReference type="EMBL" id="FOTR01000006">
    <property type="protein sequence ID" value="SFM01804.1"/>
    <property type="molecule type" value="Genomic_DNA"/>
</dbReference>
<name>A0A1I4MEV1_9BACI</name>
<evidence type="ECO:0000313" key="2">
    <source>
        <dbReference type="EMBL" id="SFM01804.1"/>
    </source>
</evidence>
<reference evidence="3" key="1">
    <citation type="submission" date="2016-10" db="EMBL/GenBank/DDBJ databases">
        <authorList>
            <person name="Varghese N."/>
            <person name="Submissions S."/>
        </authorList>
    </citation>
    <scope>NUCLEOTIDE SEQUENCE [LARGE SCALE GENOMIC DNA]</scope>
    <source>
        <strain evidence="3">CGMCC 1.4250</strain>
    </source>
</reference>
<dbReference type="Pfam" id="PF12870">
    <property type="entry name" value="DUF4878"/>
    <property type="match status" value="1"/>
</dbReference>
<evidence type="ECO:0000259" key="1">
    <source>
        <dbReference type="Pfam" id="PF12870"/>
    </source>
</evidence>
<organism evidence="2 3">
    <name type="scientific">Gracilibacillus orientalis</name>
    <dbReference type="NCBI Taxonomy" id="334253"/>
    <lineage>
        <taxon>Bacteria</taxon>
        <taxon>Bacillati</taxon>
        <taxon>Bacillota</taxon>
        <taxon>Bacilli</taxon>
        <taxon>Bacillales</taxon>
        <taxon>Bacillaceae</taxon>
        <taxon>Gracilibacillus</taxon>
    </lineage>
</organism>
<dbReference type="AlphaFoldDB" id="A0A1I4MEV1"/>